<dbReference type="RefSeq" id="WP_243358370.1">
    <property type="nucleotide sequence ID" value="NZ_JALGBH010000001.1"/>
</dbReference>
<evidence type="ECO:0000259" key="2">
    <source>
        <dbReference type="Pfam" id="PF00156"/>
    </source>
</evidence>
<feature type="domain" description="Phosphoribosyltransferase" evidence="2">
    <location>
        <begin position="138"/>
        <end position="229"/>
    </location>
</feature>
<dbReference type="InterPro" id="IPR000836">
    <property type="entry name" value="PRTase_dom"/>
</dbReference>
<dbReference type="InterPro" id="IPR029057">
    <property type="entry name" value="PRTase-like"/>
</dbReference>
<gene>
    <name evidence="3" type="ORF">MMF97_02085</name>
</gene>
<protein>
    <submittedName>
        <fullName evidence="3">ComF family protein</fullName>
    </submittedName>
</protein>
<evidence type="ECO:0000313" key="4">
    <source>
        <dbReference type="Proteomes" id="UP001165460"/>
    </source>
</evidence>
<reference evidence="3" key="1">
    <citation type="submission" date="2022-03" db="EMBL/GenBank/DDBJ databases">
        <authorList>
            <person name="Woo C.Y."/>
        </authorList>
    </citation>
    <scope>NUCLEOTIDE SEQUENCE</scope>
    <source>
        <strain evidence="3">CYS-01</strain>
    </source>
</reference>
<name>A0ABS9ZSB2_9SPHI</name>
<accession>A0ABS9ZSB2</accession>
<comment type="caution">
    <text evidence="3">The sequence shown here is derived from an EMBL/GenBank/DDBJ whole genome shotgun (WGS) entry which is preliminary data.</text>
</comment>
<dbReference type="SUPFAM" id="SSF53271">
    <property type="entry name" value="PRTase-like"/>
    <property type="match status" value="1"/>
</dbReference>
<dbReference type="PANTHER" id="PTHR47505">
    <property type="entry name" value="DNA UTILIZATION PROTEIN YHGH"/>
    <property type="match status" value="1"/>
</dbReference>
<proteinExistence type="inferred from homology"/>
<dbReference type="Pfam" id="PF00156">
    <property type="entry name" value="Pribosyltran"/>
    <property type="match status" value="1"/>
</dbReference>
<keyword evidence="4" id="KW-1185">Reference proteome</keyword>
<evidence type="ECO:0000256" key="1">
    <source>
        <dbReference type="ARBA" id="ARBA00008007"/>
    </source>
</evidence>
<dbReference type="PANTHER" id="PTHR47505:SF1">
    <property type="entry name" value="DNA UTILIZATION PROTEIN YHGH"/>
    <property type="match status" value="1"/>
</dbReference>
<dbReference type="InterPro" id="IPR051910">
    <property type="entry name" value="ComF/GntX_DNA_util-trans"/>
</dbReference>
<evidence type="ECO:0000313" key="3">
    <source>
        <dbReference type="EMBL" id="MCJ0741482.1"/>
    </source>
</evidence>
<dbReference type="Gene3D" id="3.40.50.2020">
    <property type="match status" value="1"/>
</dbReference>
<comment type="similarity">
    <text evidence="1">Belongs to the ComF/GntX family.</text>
</comment>
<dbReference type="CDD" id="cd06223">
    <property type="entry name" value="PRTases_typeI"/>
    <property type="match status" value="1"/>
</dbReference>
<dbReference type="EMBL" id="JALGBH010000001">
    <property type="protein sequence ID" value="MCJ0741482.1"/>
    <property type="molecule type" value="Genomic_DNA"/>
</dbReference>
<dbReference type="Proteomes" id="UP001165460">
    <property type="component" value="Unassembled WGS sequence"/>
</dbReference>
<organism evidence="3 4">
    <name type="scientific">Pedobacter montanisoli</name>
    <dbReference type="NCBI Taxonomy" id="2923277"/>
    <lineage>
        <taxon>Bacteria</taxon>
        <taxon>Pseudomonadati</taxon>
        <taxon>Bacteroidota</taxon>
        <taxon>Sphingobacteriia</taxon>
        <taxon>Sphingobacteriales</taxon>
        <taxon>Sphingobacteriaceae</taxon>
        <taxon>Pedobacter</taxon>
    </lineage>
</organism>
<sequence>MFALKRYALDMISLLFPELCNACGKQLYHQEEQICTKCLFDLPYTDFHFYADNLVAKQLWNRLPFNTAMAMLYFKKGSKVQNLMHALKYKAKTDVGIVLGNLLAQRLLLGNLYKEIDIIIPVPLHEKKLKSRGYNQSEYIAKGLADTLGITVNSFCLYKTKATESQTRKTRYSRFENLEDVFLVKNIEQLENKHVLLVDDVVTTGSTFEACGNALWKANIKNLSFAALAFSE</sequence>